<dbReference type="STRING" id="1650663.GCA_001486665_00351"/>
<dbReference type="Pfam" id="PF01554">
    <property type="entry name" value="MatE"/>
    <property type="match status" value="2"/>
</dbReference>
<feature type="transmembrane region" description="Helical" evidence="7">
    <location>
        <begin position="278"/>
        <end position="303"/>
    </location>
</feature>
<keyword evidence="2" id="KW-0813">Transport</keyword>
<proteinExistence type="predicted"/>
<dbReference type="NCBIfam" id="TIGR00797">
    <property type="entry name" value="matE"/>
    <property type="match status" value="1"/>
</dbReference>
<comment type="caution">
    <text evidence="8">The sequence shown here is derived from an EMBL/GenBank/DDBJ whole genome shotgun (WGS) entry which is preliminary data.</text>
</comment>
<name>A0A4R1R5E7_9FIRM</name>
<evidence type="ECO:0000256" key="7">
    <source>
        <dbReference type="SAM" id="Phobius"/>
    </source>
</evidence>
<reference evidence="8 9" key="1">
    <citation type="submission" date="2019-03" db="EMBL/GenBank/DDBJ databases">
        <title>Genomic Encyclopedia of Type Strains, Phase IV (KMG-IV): sequencing the most valuable type-strain genomes for metagenomic binning, comparative biology and taxonomic classification.</title>
        <authorList>
            <person name="Goeker M."/>
        </authorList>
    </citation>
    <scope>NUCLEOTIDE SEQUENCE [LARGE SCALE GENOMIC DNA]</scope>
    <source>
        <strain evidence="8 9">DSM 100451</strain>
    </source>
</reference>
<evidence type="ECO:0000256" key="2">
    <source>
        <dbReference type="ARBA" id="ARBA00022448"/>
    </source>
</evidence>
<dbReference type="GO" id="GO:0005886">
    <property type="term" value="C:plasma membrane"/>
    <property type="evidence" value="ECO:0007669"/>
    <property type="project" value="UniProtKB-SubCell"/>
</dbReference>
<dbReference type="AlphaFoldDB" id="A0A4R1R5E7"/>
<organism evidence="8 9">
    <name type="scientific">Allofournierella massiliensis</name>
    <dbReference type="NCBI Taxonomy" id="1650663"/>
    <lineage>
        <taxon>Bacteria</taxon>
        <taxon>Bacillati</taxon>
        <taxon>Bacillota</taxon>
        <taxon>Clostridia</taxon>
        <taxon>Eubacteriales</taxon>
        <taxon>Oscillospiraceae</taxon>
        <taxon>Allofournierella</taxon>
    </lineage>
</organism>
<dbReference type="GeneID" id="97381391"/>
<keyword evidence="4 7" id="KW-0812">Transmembrane</keyword>
<dbReference type="GO" id="GO:0015297">
    <property type="term" value="F:antiporter activity"/>
    <property type="evidence" value="ECO:0007669"/>
    <property type="project" value="InterPro"/>
</dbReference>
<dbReference type="PANTHER" id="PTHR42925">
    <property type="entry name" value="MULTIDRUG AND TOXIN EFFLUX PROTEIN MATE FAMILY"/>
    <property type="match status" value="1"/>
</dbReference>
<feature type="transmembrane region" description="Helical" evidence="7">
    <location>
        <begin position="133"/>
        <end position="154"/>
    </location>
</feature>
<keyword evidence="3" id="KW-1003">Cell membrane</keyword>
<feature type="transmembrane region" description="Helical" evidence="7">
    <location>
        <begin position="90"/>
        <end position="113"/>
    </location>
</feature>
<dbReference type="InterPro" id="IPR047135">
    <property type="entry name" value="YsiQ"/>
</dbReference>
<evidence type="ECO:0000313" key="9">
    <source>
        <dbReference type="Proteomes" id="UP000295184"/>
    </source>
</evidence>
<dbReference type="Proteomes" id="UP000295184">
    <property type="component" value="Unassembled WGS sequence"/>
</dbReference>
<accession>A0A4R1R5E7</accession>
<dbReference type="PIRSF" id="PIRSF006603">
    <property type="entry name" value="DinF"/>
    <property type="match status" value="1"/>
</dbReference>
<sequence length="449" mass="48856">MSRKITIAGHEFSLLAMTWPVFIELLLQMLVGNIDQIMLSRYNATAVAAVGNANQIMTTLILTFNVISLAATIMLSQYLGAREYDKVEQIYTLAVCLNLVVSLVITTGLLLGADGLFSLMQVPMEARPEAKSYLLITALSLPCQALMLTFSAFLRAHAKMLVIMLSTGVINLINIVGNTAFIYGLGPMPQLGAAGAAISTSICRTVGMLMMIFAFFHTVQNARVSLKVLRPFPTGLLKRFLGIGLPAGGEGLSYNLSQSTSLVFVNLMGTFAVTTRMYCVMFAQVCYMLISAVSQAVAIVVGYCVGAKDFDQADRQNWKVLKTFTPITLIIAAVLAVFSQPLLSLFSSDPQVIALGQKVMIVEVILELGRCFNIVMVRNLQAVGDVRFPVLVGIASQWIVGVGVAWLLGIHFGLGLVGVWMAFALDENLRAVIFVIRWKRGGWRHIKTV</sequence>
<dbReference type="InterPro" id="IPR002528">
    <property type="entry name" value="MATE_fam"/>
</dbReference>
<feature type="transmembrane region" description="Helical" evidence="7">
    <location>
        <begin position="56"/>
        <end position="78"/>
    </location>
</feature>
<evidence type="ECO:0000313" key="8">
    <source>
        <dbReference type="EMBL" id="TCL60688.1"/>
    </source>
</evidence>
<dbReference type="EMBL" id="SLUM01000003">
    <property type="protein sequence ID" value="TCL60688.1"/>
    <property type="molecule type" value="Genomic_DNA"/>
</dbReference>
<comment type="subcellular location">
    <subcellularLocation>
        <location evidence="1">Cell membrane</location>
        <topology evidence="1">Multi-pass membrane protein</topology>
    </subcellularLocation>
</comment>
<evidence type="ECO:0000256" key="3">
    <source>
        <dbReference type="ARBA" id="ARBA00022475"/>
    </source>
</evidence>
<feature type="transmembrane region" description="Helical" evidence="7">
    <location>
        <begin position="323"/>
        <end position="347"/>
    </location>
</feature>
<dbReference type="GO" id="GO:0042910">
    <property type="term" value="F:xenobiotic transmembrane transporter activity"/>
    <property type="evidence" value="ECO:0007669"/>
    <property type="project" value="InterPro"/>
</dbReference>
<protein>
    <submittedName>
        <fullName evidence="8">Putative MATE family efflux protein</fullName>
    </submittedName>
</protein>
<feature type="transmembrane region" description="Helical" evidence="7">
    <location>
        <begin position="398"/>
        <end position="423"/>
    </location>
</feature>
<gene>
    <name evidence="8" type="ORF">EDD77_1039</name>
</gene>
<evidence type="ECO:0000256" key="4">
    <source>
        <dbReference type="ARBA" id="ARBA00022692"/>
    </source>
</evidence>
<dbReference type="RefSeq" id="WP_082669476.1">
    <property type="nucleotide sequence ID" value="NZ_CABKVM010000011.1"/>
</dbReference>
<evidence type="ECO:0000256" key="1">
    <source>
        <dbReference type="ARBA" id="ARBA00004651"/>
    </source>
</evidence>
<dbReference type="CDD" id="cd13134">
    <property type="entry name" value="MATE_like_8"/>
    <property type="match status" value="1"/>
</dbReference>
<feature type="transmembrane region" description="Helical" evidence="7">
    <location>
        <begin position="161"/>
        <end position="185"/>
    </location>
</feature>
<feature type="transmembrane region" description="Helical" evidence="7">
    <location>
        <begin position="191"/>
        <end position="216"/>
    </location>
</feature>
<feature type="transmembrane region" description="Helical" evidence="7">
    <location>
        <begin position="12"/>
        <end position="31"/>
    </location>
</feature>
<dbReference type="InterPro" id="IPR048279">
    <property type="entry name" value="MdtK-like"/>
</dbReference>
<dbReference type="PANTHER" id="PTHR42925:SF1">
    <property type="entry name" value="VIRULENCE FACTOR MVIN"/>
    <property type="match status" value="1"/>
</dbReference>
<evidence type="ECO:0000256" key="5">
    <source>
        <dbReference type="ARBA" id="ARBA00022989"/>
    </source>
</evidence>
<keyword evidence="6 7" id="KW-0472">Membrane</keyword>
<keyword evidence="5 7" id="KW-1133">Transmembrane helix</keyword>
<dbReference type="OrthoDB" id="62420at2"/>
<evidence type="ECO:0000256" key="6">
    <source>
        <dbReference type="ARBA" id="ARBA00023136"/>
    </source>
</evidence>